<dbReference type="Gene3D" id="1.20.1270.180">
    <property type="match status" value="1"/>
</dbReference>
<feature type="signal peptide" evidence="1">
    <location>
        <begin position="1"/>
        <end position="23"/>
    </location>
</feature>
<dbReference type="AlphaFoldDB" id="A0A071MA67"/>
<protein>
    <recommendedName>
        <fullName evidence="2">Lysozyme inhibitor LprI-like N-terminal domain-containing protein</fullName>
    </recommendedName>
</protein>
<dbReference type="InterPro" id="IPR009739">
    <property type="entry name" value="LprI-like_N"/>
</dbReference>
<organism evidence="3">
    <name type="scientific">Burkholderia cenocepacia</name>
    <dbReference type="NCBI Taxonomy" id="95486"/>
    <lineage>
        <taxon>Bacteria</taxon>
        <taxon>Pseudomonadati</taxon>
        <taxon>Pseudomonadota</taxon>
        <taxon>Betaproteobacteria</taxon>
        <taxon>Burkholderiales</taxon>
        <taxon>Burkholderiaceae</taxon>
        <taxon>Burkholderia</taxon>
        <taxon>Burkholderia cepacia complex</taxon>
    </lineage>
</organism>
<evidence type="ECO:0000313" key="3">
    <source>
        <dbReference type="EMBL" id="KEA57510.1"/>
    </source>
</evidence>
<comment type="caution">
    <text evidence="3">The sequence shown here is derived from an EMBL/GenBank/DDBJ whole genome shotgun (WGS) entry which is preliminary data.</text>
</comment>
<feature type="chain" id="PRO_5001677639" description="Lysozyme inhibitor LprI-like N-terminal domain-containing protein" evidence="1">
    <location>
        <begin position="24"/>
        <end position="129"/>
    </location>
</feature>
<sequence length="129" mass="14284">MKKKTLFASCALLALAVPFAAQAAGCGKPRSAFDQVYCTSTQFSQSDRDLNDEYGRLRKQLSGDQQAALKAGQLAWLKQRDAQCSETRNNSYLVDIQCANDMTQSRLSFLRERERECSSTGCVTSKLGE</sequence>
<dbReference type="PANTHER" id="PTHR39176:SF1">
    <property type="entry name" value="PERIPLASMIC PROTEIN"/>
    <property type="match status" value="1"/>
</dbReference>
<gene>
    <name evidence="3" type="ORF">DT99_21185</name>
</gene>
<feature type="domain" description="Lysozyme inhibitor LprI-like N-terminal" evidence="2">
    <location>
        <begin position="35"/>
        <end position="110"/>
    </location>
</feature>
<dbReference type="OrthoDB" id="7340239at2"/>
<evidence type="ECO:0000259" key="2">
    <source>
        <dbReference type="Pfam" id="PF07007"/>
    </source>
</evidence>
<dbReference type="Pfam" id="PF07007">
    <property type="entry name" value="LprI"/>
    <property type="match status" value="1"/>
</dbReference>
<proteinExistence type="predicted"/>
<keyword evidence="1" id="KW-0732">Signal</keyword>
<accession>A0A071MA67</accession>
<dbReference type="PANTHER" id="PTHR39176">
    <property type="entry name" value="PERIPLASMIC PROTEIN-RELATED"/>
    <property type="match status" value="1"/>
</dbReference>
<dbReference type="EMBL" id="JJOA01000017">
    <property type="protein sequence ID" value="KEA57510.1"/>
    <property type="molecule type" value="Genomic_DNA"/>
</dbReference>
<reference evidence="3" key="1">
    <citation type="submission" date="2014-04" db="EMBL/GenBank/DDBJ databases">
        <title>In planta biocontrol of soil-borne Fusarium wilt of banana through a plant endophytic bacterium, Burkholderia cenocepacia 869T2.</title>
        <authorList>
            <person name="Ho Y.-N."/>
            <person name="Chiang H.-M."/>
            <person name="Chao C.-P."/>
            <person name="Su C.-C."/>
            <person name="Hsu H.-F."/>
            <person name="Guo C.-T."/>
            <person name="Hsieh J.-L."/>
            <person name="Huang C.-C."/>
        </authorList>
    </citation>
    <scope>NUCLEOTIDE SEQUENCE [LARGE SCALE GENOMIC DNA]</scope>
    <source>
        <strain evidence="3">869T2</strain>
    </source>
</reference>
<evidence type="ECO:0000256" key="1">
    <source>
        <dbReference type="SAM" id="SignalP"/>
    </source>
</evidence>
<name>A0A071MA67_9BURK</name>